<evidence type="ECO:0000313" key="3">
    <source>
        <dbReference type="Proteomes" id="UP001575181"/>
    </source>
</evidence>
<comment type="caution">
    <text evidence="2">The sequence shown here is derived from an EMBL/GenBank/DDBJ whole genome shotgun (WGS) entry which is preliminary data.</text>
</comment>
<accession>A0ABV4TRM1</accession>
<reference evidence="2 3" key="1">
    <citation type="submission" date="2024-08" db="EMBL/GenBank/DDBJ databases">
        <title>Whole-genome sequencing of halo(alkali)philic microorganisms from hypersaline lakes.</title>
        <authorList>
            <person name="Sorokin D.Y."/>
            <person name="Merkel A.Y."/>
            <person name="Messina E."/>
            <person name="Yakimov M."/>
        </authorList>
    </citation>
    <scope>NUCLEOTIDE SEQUENCE [LARGE SCALE GENOMIC DNA]</scope>
    <source>
        <strain evidence="2 3">Cl-TMA</strain>
    </source>
</reference>
<organism evidence="2 3">
    <name type="scientific">Thiohalorhabdus methylotrophus</name>
    <dbReference type="NCBI Taxonomy" id="3242694"/>
    <lineage>
        <taxon>Bacteria</taxon>
        <taxon>Pseudomonadati</taxon>
        <taxon>Pseudomonadota</taxon>
        <taxon>Gammaproteobacteria</taxon>
        <taxon>Thiohalorhabdales</taxon>
        <taxon>Thiohalorhabdaceae</taxon>
        <taxon>Thiohalorhabdus</taxon>
    </lineage>
</organism>
<keyword evidence="3" id="KW-1185">Reference proteome</keyword>
<proteinExistence type="predicted"/>
<sequence>MAKTIPLQDTGSLKNELRKYQKGQKLTIQEFNRVARLAYFGFVVLTPLDPEDDEVDSYLMYIQPPEGLPATQLEVYEDMPDSITILDGEQGNAIADVIRQGVRDRVDQLQAINRREFYFEYFYENPGEEQQSGDSGEGGDGSS</sequence>
<evidence type="ECO:0000256" key="1">
    <source>
        <dbReference type="SAM" id="MobiDB-lite"/>
    </source>
</evidence>
<dbReference type="Proteomes" id="UP001575181">
    <property type="component" value="Unassembled WGS sequence"/>
</dbReference>
<feature type="region of interest" description="Disordered" evidence="1">
    <location>
        <begin position="124"/>
        <end position="143"/>
    </location>
</feature>
<name>A0ABV4TRM1_9GAMM</name>
<dbReference type="RefSeq" id="WP_373654672.1">
    <property type="nucleotide sequence ID" value="NZ_JBGUAW010000002.1"/>
</dbReference>
<dbReference type="EMBL" id="JBGUAW010000002">
    <property type="protein sequence ID" value="MFA9459888.1"/>
    <property type="molecule type" value="Genomic_DNA"/>
</dbReference>
<gene>
    <name evidence="2" type="ORF">ACERLL_03505</name>
</gene>
<protein>
    <submittedName>
        <fullName evidence="2">Uncharacterized protein</fullName>
    </submittedName>
</protein>
<evidence type="ECO:0000313" key="2">
    <source>
        <dbReference type="EMBL" id="MFA9459888.1"/>
    </source>
</evidence>